<gene>
    <name evidence="3" type="ORF">Q5P01_009825</name>
</gene>
<evidence type="ECO:0000256" key="1">
    <source>
        <dbReference type="SAM" id="Coils"/>
    </source>
</evidence>
<dbReference type="AlphaFoldDB" id="A0AA88N1J1"/>
<dbReference type="EMBL" id="JAUPFM010000007">
    <property type="protein sequence ID" value="KAK2846826.1"/>
    <property type="molecule type" value="Genomic_DNA"/>
</dbReference>
<evidence type="ECO:0000313" key="3">
    <source>
        <dbReference type="EMBL" id="KAK2846826.1"/>
    </source>
</evidence>
<comment type="caution">
    <text evidence="3">The sequence shown here is derived from an EMBL/GenBank/DDBJ whole genome shotgun (WGS) entry which is preliminary data.</text>
</comment>
<feature type="coiled-coil region" evidence="1">
    <location>
        <begin position="267"/>
        <end position="315"/>
    </location>
</feature>
<accession>A0AA88N1J1</accession>
<feature type="region of interest" description="Disordered" evidence="2">
    <location>
        <begin position="372"/>
        <end position="391"/>
    </location>
</feature>
<dbReference type="Proteomes" id="UP001187415">
    <property type="component" value="Unassembled WGS sequence"/>
</dbReference>
<sequence>MLQPRGRKIEKLRLQRLKLERKYYIYTMRRQFSRLRYELAESCEQCSMNFEKTMLFLANNPQIQTEPKAGNNRILLLQTRLERCKMQIKTLTEENGRLQEDAERRQKNELHLHQALEDARSRYDEALSQKQLEREESLSHMKENYENILKQQKEKKVGFTKAMQWVHEILTQFIKLQLKMAEDDKARLQKSVNELEMTVLNQARAIEDLQIQLGESDVVELKKRVEQLEELNVMKNLELIVAKRAEKGMFSDWCEEKENHAKTALKLNELMQVNNRVQNEMKETKTKLCDKVKELQKSKQANQDLSEINAHLKRTLQAINLDNINLKTKVKEFEIFRLSVKKDLQRCVSAIREPKTLASRVLALKERYVDTGKKEKTDEEHQTDRVKKRTRELTKKPNQLLKGNDPVDQTRRFLIKLVNAKIMEVHKLNKELKKVNLQLQKATKPAPQKIKRWIDKKLCRATQVTPEITDEAPVLYPEDWQPLI</sequence>
<keyword evidence="4" id="KW-1185">Reference proteome</keyword>
<keyword evidence="1" id="KW-0175">Coiled coil</keyword>
<protein>
    <submittedName>
        <fullName evidence="3">Uncharacterized protein</fullName>
    </submittedName>
</protein>
<evidence type="ECO:0000313" key="4">
    <source>
        <dbReference type="Proteomes" id="UP001187415"/>
    </source>
</evidence>
<feature type="coiled-coil region" evidence="1">
    <location>
        <begin position="74"/>
        <end position="238"/>
    </location>
</feature>
<name>A0AA88N1J1_CHASR</name>
<organism evidence="3 4">
    <name type="scientific">Channa striata</name>
    <name type="common">Snakehead murrel</name>
    <name type="synonym">Ophicephalus striatus</name>
    <dbReference type="NCBI Taxonomy" id="64152"/>
    <lineage>
        <taxon>Eukaryota</taxon>
        <taxon>Metazoa</taxon>
        <taxon>Chordata</taxon>
        <taxon>Craniata</taxon>
        <taxon>Vertebrata</taxon>
        <taxon>Euteleostomi</taxon>
        <taxon>Actinopterygii</taxon>
        <taxon>Neopterygii</taxon>
        <taxon>Teleostei</taxon>
        <taxon>Neoteleostei</taxon>
        <taxon>Acanthomorphata</taxon>
        <taxon>Anabantaria</taxon>
        <taxon>Anabantiformes</taxon>
        <taxon>Channoidei</taxon>
        <taxon>Channidae</taxon>
        <taxon>Channa</taxon>
    </lineage>
</organism>
<evidence type="ECO:0000256" key="2">
    <source>
        <dbReference type="SAM" id="MobiDB-lite"/>
    </source>
</evidence>
<proteinExistence type="predicted"/>
<reference evidence="3" key="1">
    <citation type="submission" date="2023-07" db="EMBL/GenBank/DDBJ databases">
        <title>Chromosome-level Genome Assembly of Striped Snakehead (Channa striata).</title>
        <authorList>
            <person name="Liu H."/>
        </authorList>
    </citation>
    <scope>NUCLEOTIDE SEQUENCE</scope>
    <source>
        <strain evidence="3">Gz</strain>
        <tissue evidence="3">Muscle</tissue>
    </source>
</reference>